<dbReference type="OrthoDB" id="1429358at2759"/>
<comment type="caution">
    <text evidence="2">The sequence shown here is derived from an EMBL/GenBank/DDBJ whole genome shotgun (WGS) entry which is preliminary data.</text>
</comment>
<sequence length="246" mass="27756">MFLVKKLSSIYVLLRIHVSSPTSASFLTSTISRFCMLISRLAIIRGSIWFKHMQKDKQKSVMVMEFARPSTKLPTFHGSDKTTIVDQAVSYIKALEQTLENLEKVNEERLKSMSTTTLGDSSSENTYSREAFMADQAANPNNSAIPINSNPLLIPNYQTSTGFEIWSSPNLVLNVFSEDAQFSMCSTKKPCLFTTICFVFYKHNIEVLSSHISSRDNQRFYMVQAHACKERLRCISCGAKIRSSSS</sequence>
<keyword evidence="1" id="KW-0175">Coiled coil</keyword>
<organism evidence="2 3">
    <name type="scientific">Senna tora</name>
    <dbReference type="NCBI Taxonomy" id="362788"/>
    <lineage>
        <taxon>Eukaryota</taxon>
        <taxon>Viridiplantae</taxon>
        <taxon>Streptophyta</taxon>
        <taxon>Embryophyta</taxon>
        <taxon>Tracheophyta</taxon>
        <taxon>Spermatophyta</taxon>
        <taxon>Magnoliopsida</taxon>
        <taxon>eudicotyledons</taxon>
        <taxon>Gunneridae</taxon>
        <taxon>Pentapetalae</taxon>
        <taxon>rosids</taxon>
        <taxon>fabids</taxon>
        <taxon>Fabales</taxon>
        <taxon>Fabaceae</taxon>
        <taxon>Caesalpinioideae</taxon>
        <taxon>Cassia clade</taxon>
        <taxon>Senna</taxon>
    </lineage>
</organism>
<dbReference type="Proteomes" id="UP000634136">
    <property type="component" value="Unassembled WGS sequence"/>
</dbReference>
<evidence type="ECO:0000313" key="2">
    <source>
        <dbReference type="EMBL" id="KAF7810977.1"/>
    </source>
</evidence>
<gene>
    <name evidence="2" type="ORF">G2W53_031953</name>
</gene>
<dbReference type="GO" id="GO:0003700">
    <property type="term" value="F:DNA-binding transcription factor activity"/>
    <property type="evidence" value="ECO:0007669"/>
    <property type="project" value="InterPro"/>
</dbReference>
<dbReference type="PANTHER" id="PTHR46772">
    <property type="entry name" value="BHLH DOMAIN-CONTAINING PROTEIN"/>
    <property type="match status" value="1"/>
</dbReference>
<evidence type="ECO:0000313" key="3">
    <source>
        <dbReference type="Proteomes" id="UP000634136"/>
    </source>
</evidence>
<reference evidence="2" key="1">
    <citation type="submission" date="2020-09" db="EMBL/GenBank/DDBJ databases">
        <title>Genome-Enabled Discovery of Anthraquinone Biosynthesis in Senna tora.</title>
        <authorList>
            <person name="Kang S.-H."/>
            <person name="Pandey R.P."/>
            <person name="Lee C.-M."/>
            <person name="Sim J.-S."/>
            <person name="Jeong J.-T."/>
            <person name="Choi B.-S."/>
            <person name="Jung M."/>
            <person name="Ginzburg D."/>
            <person name="Zhao K."/>
            <person name="Won S.Y."/>
            <person name="Oh T.-J."/>
            <person name="Yu Y."/>
            <person name="Kim N.-H."/>
            <person name="Lee O.R."/>
            <person name="Lee T.-H."/>
            <person name="Bashyal P."/>
            <person name="Kim T.-S."/>
            <person name="Lee W.-H."/>
            <person name="Kawkins C."/>
            <person name="Kim C.-K."/>
            <person name="Kim J.S."/>
            <person name="Ahn B.O."/>
            <person name="Rhee S.Y."/>
            <person name="Sohng J.K."/>
        </authorList>
    </citation>
    <scope>NUCLEOTIDE SEQUENCE</scope>
    <source>
        <tissue evidence="2">Leaf</tissue>
    </source>
</reference>
<evidence type="ECO:0000256" key="1">
    <source>
        <dbReference type="SAM" id="Coils"/>
    </source>
</evidence>
<dbReference type="AlphaFoldDB" id="A0A834SZL9"/>
<feature type="coiled-coil region" evidence="1">
    <location>
        <begin position="85"/>
        <end position="112"/>
    </location>
</feature>
<keyword evidence="3" id="KW-1185">Reference proteome</keyword>
<dbReference type="InterPro" id="IPR044278">
    <property type="entry name" value="BHLH95-like"/>
</dbReference>
<dbReference type="PANTHER" id="PTHR46772:SF8">
    <property type="entry name" value="TRANSCRIPTION FACTOR BHLH95"/>
    <property type="match status" value="1"/>
</dbReference>
<accession>A0A834SZL9</accession>
<proteinExistence type="predicted"/>
<dbReference type="EMBL" id="JAAIUW010000010">
    <property type="protein sequence ID" value="KAF7810977.1"/>
    <property type="molecule type" value="Genomic_DNA"/>
</dbReference>
<name>A0A834SZL9_9FABA</name>
<protein>
    <submittedName>
        <fullName evidence="2">Transcription factor bHLH95-like</fullName>
    </submittedName>
</protein>
<dbReference type="GO" id="GO:0009960">
    <property type="term" value="P:endosperm development"/>
    <property type="evidence" value="ECO:0007669"/>
    <property type="project" value="InterPro"/>
</dbReference>